<comment type="caution">
    <text evidence="3">The sequence shown here is derived from an EMBL/GenBank/DDBJ whole genome shotgun (WGS) entry which is preliminary data.</text>
</comment>
<evidence type="ECO:0000313" key="4">
    <source>
        <dbReference type="Proteomes" id="UP001153069"/>
    </source>
</evidence>
<feature type="compositionally biased region" description="Polar residues" evidence="2">
    <location>
        <begin position="663"/>
        <end position="681"/>
    </location>
</feature>
<keyword evidence="1" id="KW-0175">Coiled coil</keyword>
<dbReference type="InterPro" id="IPR036322">
    <property type="entry name" value="WD40_repeat_dom_sf"/>
</dbReference>
<reference evidence="3" key="1">
    <citation type="submission" date="2020-06" db="EMBL/GenBank/DDBJ databases">
        <authorList>
            <consortium name="Plant Systems Biology data submission"/>
        </authorList>
    </citation>
    <scope>NUCLEOTIDE SEQUENCE</scope>
    <source>
        <strain evidence="3">D6</strain>
    </source>
</reference>
<dbReference type="EMBL" id="CAICTM010000347">
    <property type="protein sequence ID" value="CAB9508461.1"/>
    <property type="molecule type" value="Genomic_DNA"/>
</dbReference>
<evidence type="ECO:0000313" key="3">
    <source>
        <dbReference type="EMBL" id="CAB9508461.1"/>
    </source>
</evidence>
<dbReference type="GO" id="GO:0007020">
    <property type="term" value="P:microtubule nucleation"/>
    <property type="evidence" value="ECO:0007669"/>
    <property type="project" value="TreeGrafter"/>
</dbReference>
<dbReference type="InterPro" id="IPR052818">
    <property type="entry name" value="NEDD1_Spindle_Assembly"/>
</dbReference>
<dbReference type="Gene3D" id="2.130.10.10">
    <property type="entry name" value="YVTN repeat-like/Quinoprotein amine dehydrogenase"/>
    <property type="match status" value="2"/>
</dbReference>
<sequence length="818" mass="87191">MSSSFSSGASPVLVIGSGSTVVTWDCRDELSSSEEGRRFYRPFSPPNNDTTTSASTGSMARISDLAWNHNGQVLACCSTATALEDPIRKNIVLLSSSTGSMLDSFRHTDSSSDPTKGHQNRRAGTGPAATCVAFGGKSRYLCIGDQQGDVCLWDLKKQSRVRQFKSKRRHPCLQACLDPTATYVCALSAETFTLFHLRQATFAKQWTFGGTHHNNSNNSTKGGWNQFRFSPLQPSLMALGDTTGRIQLHDGLEYEQPQLVCGGGHTSHLATSTSLLPHHASPITGLAFSTQNSKLLANVRANGILEFVDTSTGEVIHHQQTGGNASALAFQGVSCVVGTETGEVQVYDLRKMMQQFGKAVTTHKMQGGQPIKTLEFAPIPKNNGWSTTSTSNSSASNNSTAVGVAGRSRSPPSRRPSGGAVSLGLGNAISFDLESRASMTSSTSYADPVPSIVANSSGLTTATDASNMVVRSGNTATLLGDAPAVVTVEDRKPAATEAPSHNSSINNNNNTGGMTAVKPNHQSLSVHVSSMRMASSQSTEELTASPAANSNRSGGNPSTFHANANAAGSSDKYQGAPNTANAAPQPMAANTPTTKSRSNELPTRTTASNSSSIGSDRLLSQKTTPTSQMSATSSAAASGGRSGISNQQEQKAAAKNGHDRGSSGYTRVNRQYQNDNASNTAAGAGYTGPHGSPTSRSYRGSNNNHNATEPLSSSSSTSSVSNNKHFHPTSEMATFLQSMMRQELQYHMFSLQEDMETSIRNLHVDMIRQFQRQSQEMTSVLRQQQHQIDQLMQENEFLRNQNGALQRQQQRKNGYNLP</sequence>
<dbReference type="SUPFAM" id="SSF50978">
    <property type="entry name" value="WD40 repeat-like"/>
    <property type="match status" value="1"/>
</dbReference>
<proteinExistence type="predicted"/>
<dbReference type="PANTHER" id="PTHR44414">
    <property type="entry name" value="PROTEIN NEDD1"/>
    <property type="match status" value="1"/>
</dbReference>
<dbReference type="GO" id="GO:0036064">
    <property type="term" value="C:ciliary basal body"/>
    <property type="evidence" value="ECO:0007669"/>
    <property type="project" value="TreeGrafter"/>
</dbReference>
<dbReference type="GO" id="GO:0000922">
    <property type="term" value="C:spindle pole"/>
    <property type="evidence" value="ECO:0007669"/>
    <property type="project" value="TreeGrafter"/>
</dbReference>
<feature type="region of interest" description="Disordered" evidence="2">
    <location>
        <begin position="35"/>
        <end position="56"/>
    </location>
</feature>
<feature type="region of interest" description="Disordered" evidence="2">
    <location>
        <begin position="491"/>
        <end position="726"/>
    </location>
</feature>
<keyword evidence="4" id="KW-1185">Reference proteome</keyword>
<dbReference type="OrthoDB" id="47092at2759"/>
<protein>
    <submittedName>
        <fullName evidence="3">Neural cell expressed, developmentally down-regulated 1</fullName>
    </submittedName>
</protein>
<accession>A0A9N8DTL6</accession>
<dbReference type="Proteomes" id="UP001153069">
    <property type="component" value="Unassembled WGS sequence"/>
</dbReference>
<dbReference type="AlphaFoldDB" id="A0A9N8DTL6"/>
<dbReference type="GO" id="GO:0043015">
    <property type="term" value="F:gamma-tubulin binding"/>
    <property type="evidence" value="ECO:0007669"/>
    <property type="project" value="TreeGrafter"/>
</dbReference>
<feature type="compositionally biased region" description="Polar residues" evidence="2">
    <location>
        <begin position="692"/>
        <end position="711"/>
    </location>
</feature>
<feature type="compositionally biased region" description="Low complexity" evidence="2">
    <location>
        <begin position="623"/>
        <end position="645"/>
    </location>
</feature>
<feature type="compositionally biased region" description="Low complexity" evidence="2">
    <location>
        <begin position="712"/>
        <end position="721"/>
    </location>
</feature>
<name>A0A9N8DTL6_9STRA</name>
<dbReference type="GO" id="GO:0005814">
    <property type="term" value="C:centriole"/>
    <property type="evidence" value="ECO:0007669"/>
    <property type="project" value="TreeGrafter"/>
</dbReference>
<gene>
    <name evidence="3" type="ORF">SEMRO_348_G123180.1</name>
</gene>
<dbReference type="GO" id="GO:0005737">
    <property type="term" value="C:cytoplasm"/>
    <property type="evidence" value="ECO:0007669"/>
    <property type="project" value="TreeGrafter"/>
</dbReference>
<dbReference type="GO" id="GO:0000278">
    <property type="term" value="P:mitotic cell cycle"/>
    <property type="evidence" value="ECO:0007669"/>
    <property type="project" value="TreeGrafter"/>
</dbReference>
<dbReference type="GO" id="GO:0005813">
    <property type="term" value="C:centrosome"/>
    <property type="evidence" value="ECO:0007669"/>
    <property type="project" value="TreeGrafter"/>
</dbReference>
<feature type="compositionally biased region" description="Low complexity" evidence="2">
    <location>
        <begin position="500"/>
        <end position="510"/>
    </location>
</feature>
<feature type="region of interest" description="Disordered" evidence="2">
    <location>
        <begin position="375"/>
        <end position="421"/>
    </location>
</feature>
<dbReference type="InterPro" id="IPR015943">
    <property type="entry name" value="WD40/YVTN_repeat-like_dom_sf"/>
</dbReference>
<feature type="region of interest" description="Disordered" evidence="2">
    <location>
        <begin position="104"/>
        <end position="124"/>
    </location>
</feature>
<feature type="compositionally biased region" description="Polar residues" evidence="2">
    <location>
        <begin position="46"/>
        <end position="56"/>
    </location>
</feature>
<feature type="compositionally biased region" description="Polar residues" evidence="2">
    <location>
        <begin position="520"/>
        <end position="622"/>
    </location>
</feature>
<dbReference type="PANTHER" id="PTHR44414:SF1">
    <property type="entry name" value="PROTEIN NEDD1"/>
    <property type="match status" value="1"/>
</dbReference>
<evidence type="ECO:0000256" key="2">
    <source>
        <dbReference type="SAM" id="MobiDB-lite"/>
    </source>
</evidence>
<feature type="compositionally biased region" description="Low complexity" evidence="2">
    <location>
        <begin position="386"/>
        <end position="419"/>
    </location>
</feature>
<feature type="coiled-coil region" evidence="1">
    <location>
        <begin position="774"/>
        <end position="808"/>
    </location>
</feature>
<organism evidence="3 4">
    <name type="scientific">Seminavis robusta</name>
    <dbReference type="NCBI Taxonomy" id="568900"/>
    <lineage>
        <taxon>Eukaryota</taxon>
        <taxon>Sar</taxon>
        <taxon>Stramenopiles</taxon>
        <taxon>Ochrophyta</taxon>
        <taxon>Bacillariophyta</taxon>
        <taxon>Bacillariophyceae</taxon>
        <taxon>Bacillariophycidae</taxon>
        <taxon>Naviculales</taxon>
        <taxon>Naviculaceae</taxon>
        <taxon>Seminavis</taxon>
    </lineage>
</organism>
<evidence type="ECO:0000256" key="1">
    <source>
        <dbReference type="SAM" id="Coils"/>
    </source>
</evidence>